<dbReference type="EMBL" id="JANUBL010000005">
    <property type="protein sequence ID" value="MCS4122344.1"/>
    <property type="molecule type" value="Genomic_DNA"/>
</dbReference>
<evidence type="ECO:0000313" key="4">
    <source>
        <dbReference type="Proteomes" id="UP001155057"/>
    </source>
</evidence>
<reference evidence="2" key="1">
    <citation type="submission" date="2022-08" db="EMBL/GenBank/DDBJ databases">
        <title>Genomic Encyclopedia of Type Strains, Phase V (KMG-V): Genome sequencing to study the core and pangenomes of soil and plant-associated prokaryotes.</title>
        <authorList>
            <person name="Whitman W."/>
        </authorList>
    </citation>
    <scope>NUCLEOTIDE SEQUENCE</scope>
    <source>
        <strain evidence="3">SP3026</strain>
        <strain evidence="2">SP3049</strain>
    </source>
</reference>
<sequence length="153" mass="15991">MKLLSRPFEKTRVLVALALLFSAAAPLVQYTCGVTGETTTTSTLVAETGRTTTAPPCGTVSTGVHDRLCGGAPSATVCDGGACTTDTVEKESVILAEISKLRLTPTLSSGGLLSEKAASSRSVVGSHWVWGSDWSARAPNHISVRLRTLSFRL</sequence>
<feature type="signal peptide" evidence="1">
    <location>
        <begin position="1"/>
        <end position="30"/>
    </location>
</feature>
<feature type="chain" id="PRO_5040658390" description="Secreted protein" evidence="1">
    <location>
        <begin position="31"/>
        <end position="153"/>
    </location>
</feature>
<dbReference type="Proteomes" id="UP001155057">
    <property type="component" value="Unassembled WGS sequence"/>
</dbReference>
<proteinExistence type="predicted"/>
<accession>A0A9X2Q6V6</accession>
<gene>
    <name evidence="3" type="ORF">GGP45_002704</name>
    <name evidence="2" type="ORF">GGP61_001304</name>
</gene>
<dbReference type="AlphaFoldDB" id="A0A9X2Q6V6"/>
<evidence type="ECO:0000313" key="3">
    <source>
        <dbReference type="EMBL" id="MCS4122344.1"/>
    </source>
</evidence>
<dbReference type="EMBL" id="JANUAE010000004">
    <property type="protein sequence ID" value="MCS3709700.1"/>
    <property type="molecule type" value="Genomic_DNA"/>
</dbReference>
<evidence type="ECO:0000256" key="1">
    <source>
        <dbReference type="SAM" id="SignalP"/>
    </source>
</evidence>
<evidence type="ECO:0008006" key="5">
    <source>
        <dbReference type="Google" id="ProtNLM"/>
    </source>
</evidence>
<comment type="caution">
    <text evidence="2">The sequence shown here is derived from an EMBL/GenBank/DDBJ whole genome shotgun (WGS) entry which is preliminary data.</text>
</comment>
<evidence type="ECO:0000313" key="2">
    <source>
        <dbReference type="EMBL" id="MCS3709700.1"/>
    </source>
</evidence>
<keyword evidence="1" id="KW-0732">Signal</keyword>
<organism evidence="2 4">
    <name type="scientific">Salinibacter ruber</name>
    <dbReference type="NCBI Taxonomy" id="146919"/>
    <lineage>
        <taxon>Bacteria</taxon>
        <taxon>Pseudomonadati</taxon>
        <taxon>Rhodothermota</taxon>
        <taxon>Rhodothermia</taxon>
        <taxon>Rhodothermales</taxon>
        <taxon>Salinibacteraceae</taxon>
        <taxon>Salinibacter</taxon>
    </lineage>
</organism>
<protein>
    <recommendedName>
        <fullName evidence="5">Secreted protein</fullName>
    </recommendedName>
</protein>
<dbReference type="Proteomes" id="UP001155144">
    <property type="component" value="Unassembled WGS sequence"/>
</dbReference>
<name>A0A9X2Q6V6_9BACT</name>